<protein>
    <submittedName>
        <fullName evidence="4">Short-chain dehydrogenase</fullName>
    </submittedName>
</protein>
<dbReference type="Gene3D" id="3.40.50.720">
    <property type="entry name" value="NAD(P)-binding Rossmann-like Domain"/>
    <property type="match status" value="1"/>
</dbReference>
<dbReference type="SMART" id="SM00822">
    <property type="entry name" value="PKS_KR"/>
    <property type="match status" value="1"/>
</dbReference>
<dbReference type="PANTHER" id="PTHR43477">
    <property type="entry name" value="DIHYDROANTICAPSIN 7-DEHYDROGENASE"/>
    <property type="match status" value="1"/>
</dbReference>
<evidence type="ECO:0000313" key="5">
    <source>
        <dbReference type="Proteomes" id="UP000077563"/>
    </source>
</evidence>
<dbReference type="InterPro" id="IPR057326">
    <property type="entry name" value="KR_dom"/>
</dbReference>
<evidence type="ECO:0000256" key="2">
    <source>
        <dbReference type="ARBA" id="ARBA00023002"/>
    </source>
</evidence>
<dbReference type="InterPro" id="IPR051122">
    <property type="entry name" value="SDR_DHRS6-like"/>
</dbReference>
<evidence type="ECO:0000259" key="3">
    <source>
        <dbReference type="SMART" id="SM00822"/>
    </source>
</evidence>
<dbReference type="AlphaFoldDB" id="A0A9X5KY41"/>
<feature type="domain" description="Ketoreductase" evidence="3">
    <location>
        <begin position="14"/>
        <end position="193"/>
    </location>
</feature>
<dbReference type="Pfam" id="PF13561">
    <property type="entry name" value="adh_short_C2"/>
    <property type="match status" value="1"/>
</dbReference>
<dbReference type="InterPro" id="IPR002347">
    <property type="entry name" value="SDR_fam"/>
</dbReference>
<evidence type="ECO:0000313" key="4">
    <source>
        <dbReference type="EMBL" id="OAJ49647.1"/>
    </source>
</evidence>
<keyword evidence="2" id="KW-0560">Oxidoreductase</keyword>
<dbReference type="SUPFAM" id="SSF51735">
    <property type="entry name" value="NAD(P)-binding Rossmann-fold domains"/>
    <property type="match status" value="1"/>
</dbReference>
<reference evidence="4 5" key="1">
    <citation type="submission" date="2015-09" db="EMBL/GenBank/DDBJ databases">
        <title>Genome sequence of Pseudomonas marginalis ICMP 3553.</title>
        <authorList>
            <person name="Visnovsky S."/>
            <person name="Lu A."/>
            <person name="Panda P."/>
            <person name="Pitman A."/>
        </authorList>
    </citation>
    <scope>NUCLEOTIDE SEQUENCE [LARGE SCALE GENOMIC DNA]</scope>
    <source>
        <strain evidence="4 5">ICMP 3553</strain>
    </source>
</reference>
<dbReference type="NCBIfam" id="NF005559">
    <property type="entry name" value="PRK07231.1"/>
    <property type="match status" value="1"/>
</dbReference>
<dbReference type="PANTHER" id="PTHR43477:SF1">
    <property type="entry name" value="DIHYDROANTICAPSIN 7-DEHYDROGENASE"/>
    <property type="match status" value="1"/>
</dbReference>
<evidence type="ECO:0000256" key="1">
    <source>
        <dbReference type="ARBA" id="ARBA00006484"/>
    </source>
</evidence>
<dbReference type="CDD" id="cd05233">
    <property type="entry name" value="SDR_c"/>
    <property type="match status" value="1"/>
</dbReference>
<name>A0A9X5KY41_PSEMA</name>
<dbReference type="InterPro" id="IPR036291">
    <property type="entry name" value="NAD(P)-bd_dom_sf"/>
</dbReference>
<dbReference type="PRINTS" id="PR00080">
    <property type="entry name" value="SDRFAMILY"/>
</dbReference>
<dbReference type="RefSeq" id="WP_064053054.1">
    <property type="nucleotide sequence ID" value="NZ_LKEG01000032.1"/>
</dbReference>
<dbReference type="GO" id="GO:0016491">
    <property type="term" value="F:oxidoreductase activity"/>
    <property type="evidence" value="ECO:0007669"/>
    <property type="project" value="UniProtKB-KW"/>
</dbReference>
<comment type="similarity">
    <text evidence="1">Belongs to the short-chain dehydrogenases/reductases (SDR) family.</text>
</comment>
<organism evidence="4 5">
    <name type="scientific">Pseudomonas marginalis</name>
    <name type="common">Pseudomonas panacis</name>
    <dbReference type="NCBI Taxonomy" id="298"/>
    <lineage>
        <taxon>Bacteria</taxon>
        <taxon>Pseudomonadati</taxon>
        <taxon>Pseudomonadota</taxon>
        <taxon>Gammaproteobacteria</taxon>
        <taxon>Pseudomonadales</taxon>
        <taxon>Pseudomonadaceae</taxon>
        <taxon>Pseudomonas</taxon>
    </lineage>
</organism>
<dbReference type="Proteomes" id="UP000077563">
    <property type="component" value="Unassembled WGS sequence"/>
</dbReference>
<dbReference type="PRINTS" id="PR00081">
    <property type="entry name" value="GDHRDH"/>
</dbReference>
<sequence>MTTSIQGLGRLQSKVAVITGAANGIGRATAEVMAREGAKLVLSDINIDLLSTLADSLRVKGVEVITIKCDVSVEQDIIEMIAVGIKTFGQLDVVVSNAGIIPEADLEQATAELWDKVMSINARGMFLVAKHAAVHMVPKATGSIIFLSSIAALNGIPGLAVYGPSKFVASGLALHLAAELSPKGIRVNAVAPGTIDTPAVSNISEEYLKVMTDKQMIKRLGRPEEIANSILFLASDEASFVTGTVLTVDGGYSAL</sequence>
<proteinExistence type="inferred from homology"/>
<gene>
    <name evidence="4" type="ORF">AO064_23885</name>
</gene>
<dbReference type="FunFam" id="3.40.50.720:FF:000084">
    <property type="entry name" value="Short-chain dehydrogenase reductase"/>
    <property type="match status" value="1"/>
</dbReference>
<accession>A0A9X5KY41</accession>
<dbReference type="EMBL" id="LKEG01000032">
    <property type="protein sequence ID" value="OAJ49647.1"/>
    <property type="molecule type" value="Genomic_DNA"/>
</dbReference>
<comment type="caution">
    <text evidence="4">The sequence shown here is derived from an EMBL/GenBank/DDBJ whole genome shotgun (WGS) entry which is preliminary data.</text>
</comment>